<dbReference type="Gene3D" id="1.10.101.10">
    <property type="entry name" value="PGBD-like superfamily/PGBD"/>
    <property type="match status" value="2"/>
</dbReference>
<dbReference type="SUPFAM" id="SSF47090">
    <property type="entry name" value="PGBD-like"/>
    <property type="match status" value="2"/>
</dbReference>
<evidence type="ECO:0000313" key="3">
    <source>
        <dbReference type="Proteomes" id="UP000610760"/>
    </source>
</evidence>
<protein>
    <submittedName>
        <fullName evidence="2">Peptidoglycan-binding protein</fullName>
    </submittedName>
</protein>
<comment type="caution">
    <text evidence="2">The sequence shown here is derived from an EMBL/GenBank/DDBJ whole genome shotgun (WGS) entry which is preliminary data.</text>
</comment>
<name>A0A926I766_9FIRM</name>
<dbReference type="EMBL" id="JACRSV010000001">
    <property type="protein sequence ID" value="MBC8559532.1"/>
    <property type="molecule type" value="Genomic_DNA"/>
</dbReference>
<proteinExistence type="predicted"/>
<dbReference type="RefSeq" id="WP_249294425.1">
    <property type="nucleotide sequence ID" value="NZ_JACRSV010000001.1"/>
</dbReference>
<accession>A0A926I766</accession>
<reference evidence="2" key="1">
    <citation type="submission" date="2020-08" db="EMBL/GenBank/DDBJ databases">
        <title>Genome public.</title>
        <authorList>
            <person name="Liu C."/>
            <person name="Sun Q."/>
        </authorList>
    </citation>
    <scope>NUCLEOTIDE SEQUENCE</scope>
    <source>
        <strain evidence="2">NSJ-33</strain>
    </source>
</reference>
<keyword evidence="3" id="KW-1185">Reference proteome</keyword>
<dbReference type="Proteomes" id="UP000610760">
    <property type="component" value="Unassembled WGS sequence"/>
</dbReference>
<evidence type="ECO:0000259" key="1">
    <source>
        <dbReference type="Pfam" id="PF01471"/>
    </source>
</evidence>
<feature type="domain" description="Peptidoglycan binding-like" evidence="1">
    <location>
        <begin position="101"/>
        <end position="161"/>
    </location>
</feature>
<dbReference type="InterPro" id="IPR036365">
    <property type="entry name" value="PGBD-like_sf"/>
</dbReference>
<dbReference type="InterPro" id="IPR036366">
    <property type="entry name" value="PGBDSf"/>
</dbReference>
<evidence type="ECO:0000313" key="2">
    <source>
        <dbReference type="EMBL" id="MBC8559532.1"/>
    </source>
</evidence>
<organism evidence="2 3">
    <name type="scientific">Fumia xinanensis</name>
    <dbReference type="NCBI Taxonomy" id="2763659"/>
    <lineage>
        <taxon>Bacteria</taxon>
        <taxon>Bacillati</taxon>
        <taxon>Bacillota</taxon>
        <taxon>Clostridia</taxon>
        <taxon>Eubacteriales</taxon>
        <taxon>Oscillospiraceae</taxon>
        <taxon>Fumia</taxon>
    </lineage>
</organism>
<gene>
    <name evidence="2" type="ORF">H8710_05530</name>
</gene>
<feature type="domain" description="Peptidoglycan binding-like" evidence="1">
    <location>
        <begin position="9"/>
        <end position="69"/>
    </location>
</feature>
<dbReference type="AlphaFoldDB" id="A0A926I766"/>
<sequence length="179" mass="19977">MPYARDNHQENVMELQQYLRTISRFRNNIPLIIPDGVFGPETTDTVKAFQAAYNLPQTGIVDEATWDAIYREYLQVAAETAQPVCVQAYPSPDFMVGPGASGEKVYFLQLMLISLGNHFHNIPPVTLTGRYDNGTEAAVKKLQEKSGLPETGSVDNFTWNSIARAYNIFSKPTYPIAAK</sequence>
<dbReference type="InterPro" id="IPR002477">
    <property type="entry name" value="Peptidoglycan-bd-like"/>
</dbReference>
<dbReference type="Pfam" id="PF01471">
    <property type="entry name" value="PG_binding_1"/>
    <property type="match status" value="2"/>
</dbReference>